<dbReference type="OrthoDB" id="6631388at2759"/>
<dbReference type="AlphaFoldDB" id="A0A6J2X291"/>
<protein>
    <submittedName>
        <fullName evidence="2">Uncharacterized protein LOC115874285</fullName>
    </submittedName>
</protein>
<evidence type="ECO:0000313" key="1">
    <source>
        <dbReference type="Proteomes" id="UP000504635"/>
    </source>
</evidence>
<name>A0A6J2X291_SITOR</name>
<sequence>MTELQMNLKSNAAFDKDVSCLRCCSTYIPTVFKETLYEKEFGVKINGELINTIRYADDAILCDDLLGLQNLIDSVNAMGLNINFSKIKFMVFGRQPYLNASLQINGQNVETVSNFKYLGCYITEQLDPFKEIRCRIESALTIFQKMRSLFCNYSLNFNLRQRMIKCHIWSVLLQRN</sequence>
<dbReference type="InParanoid" id="A0A6J2X291"/>
<gene>
    <name evidence="2" type="primary">LOC115874285</name>
</gene>
<accession>A0A6J2X291</accession>
<dbReference type="KEGG" id="soy:115874285"/>
<keyword evidence="1" id="KW-1185">Reference proteome</keyword>
<proteinExistence type="predicted"/>
<dbReference type="GeneID" id="115874285"/>
<organism evidence="1 2">
    <name type="scientific">Sitophilus oryzae</name>
    <name type="common">Rice weevil</name>
    <name type="synonym">Curculio oryzae</name>
    <dbReference type="NCBI Taxonomy" id="7048"/>
    <lineage>
        <taxon>Eukaryota</taxon>
        <taxon>Metazoa</taxon>
        <taxon>Ecdysozoa</taxon>
        <taxon>Arthropoda</taxon>
        <taxon>Hexapoda</taxon>
        <taxon>Insecta</taxon>
        <taxon>Pterygota</taxon>
        <taxon>Neoptera</taxon>
        <taxon>Endopterygota</taxon>
        <taxon>Coleoptera</taxon>
        <taxon>Polyphaga</taxon>
        <taxon>Cucujiformia</taxon>
        <taxon>Curculionidae</taxon>
        <taxon>Dryophthorinae</taxon>
        <taxon>Sitophilus</taxon>
    </lineage>
</organism>
<dbReference type="PANTHER" id="PTHR47027">
    <property type="entry name" value="REVERSE TRANSCRIPTASE DOMAIN-CONTAINING PROTEIN"/>
    <property type="match status" value="1"/>
</dbReference>
<reference evidence="2" key="1">
    <citation type="submission" date="2025-08" db="UniProtKB">
        <authorList>
            <consortium name="RefSeq"/>
        </authorList>
    </citation>
    <scope>IDENTIFICATION</scope>
    <source>
        <tissue evidence="2">Gonads</tissue>
    </source>
</reference>
<dbReference type="PANTHER" id="PTHR47027:SF20">
    <property type="entry name" value="REVERSE TRANSCRIPTASE-LIKE PROTEIN WITH RNA-DIRECTED DNA POLYMERASE DOMAIN"/>
    <property type="match status" value="1"/>
</dbReference>
<evidence type="ECO:0000313" key="2">
    <source>
        <dbReference type="RefSeq" id="XP_030745252.1"/>
    </source>
</evidence>
<dbReference type="Proteomes" id="UP000504635">
    <property type="component" value="Unplaced"/>
</dbReference>
<dbReference type="RefSeq" id="XP_030745252.1">
    <property type="nucleotide sequence ID" value="XM_030889392.1"/>
</dbReference>